<keyword evidence="5" id="KW-0378">Hydrolase</keyword>
<dbReference type="GeneID" id="28847020"/>
<dbReference type="GO" id="GO:0004386">
    <property type="term" value="F:helicase activity"/>
    <property type="evidence" value="ECO:0007669"/>
    <property type="project" value="UniProtKB-KW"/>
</dbReference>
<keyword evidence="5" id="KW-0547">Nucleotide-binding</keyword>
<dbReference type="Gene3D" id="2.30.29.30">
    <property type="entry name" value="Pleckstrin-homology domain (PH domain)/Phosphotyrosine-binding domain (PTB)"/>
    <property type="match status" value="1"/>
</dbReference>
<dbReference type="KEGG" id="pchm:VFPPC_03533"/>
<comment type="caution">
    <text evidence="5">The sequence shown here is derived from an EMBL/GenBank/DDBJ whole genome shotgun (WGS) entry which is preliminary data.</text>
</comment>
<dbReference type="EMBL" id="LSBJ02000002">
    <property type="protein sequence ID" value="OAQ71193.2"/>
    <property type="molecule type" value="Genomic_DNA"/>
</dbReference>
<evidence type="ECO:0000256" key="1">
    <source>
        <dbReference type="ARBA" id="ARBA00004123"/>
    </source>
</evidence>
<sequence length="487" mass="50911">MADDVQGAGASPKNEPTHVETTEDAETRAARRELKQSSISDQPDSPGVVPTADDNRPETPSIGISAEKSDELKEQVSSPKKKRAHDQLDSEQEPQENDATSVTSTDSAKDRATRLEPEKKRHRDGEPVDTASQTPHSNKTGDDQEKDTNNATGQSTTNASNNAFAGSVFGKLASGSSGFAALGSSQGSGFGSAKPTLSSFASTKSAPSAEPDSTGTDKMPAAAAPKLSFGSNSGLSPFAGLGSGTNGIGGGAFGSRLSPIKPLGSFSGQSAKALQSEKPARPFGAPESDVDDDGANENAEGEDDSQPDDEERGASPEKDGDDKKRHRLHKVAIDDGEAGEVTVVSVRAKMFSLDKQSGWKERGAGMLKINVPHASVEFDDNGAVIQGSFDASALETGDNGADGNSSGPKVARLILRQDQTHRVILNTAILPAMEFQEKASLKSVGILFTAFEGVETKPVSITMRMSAANSKLFLNEISAIQRELRGN</sequence>
<dbReference type="RefSeq" id="XP_022284626.1">
    <property type="nucleotide sequence ID" value="XM_022428337.1"/>
</dbReference>
<dbReference type="SUPFAM" id="SSF50729">
    <property type="entry name" value="PH domain-like"/>
    <property type="match status" value="1"/>
</dbReference>
<feature type="compositionally biased region" description="Acidic residues" evidence="3">
    <location>
        <begin position="288"/>
        <end position="311"/>
    </location>
</feature>
<dbReference type="InterPro" id="IPR045255">
    <property type="entry name" value="RanBP1-like"/>
</dbReference>
<dbReference type="GO" id="GO:0005634">
    <property type="term" value="C:nucleus"/>
    <property type="evidence" value="ECO:0007669"/>
    <property type="project" value="UniProtKB-SubCell"/>
</dbReference>
<keyword evidence="6" id="KW-1185">Reference proteome</keyword>
<dbReference type="STRING" id="1380566.A0A179G1F3"/>
<dbReference type="PROSITE" id="PS50196">
    <property type="entry name" value="RANBD1"/>
    <property type="match status" value="1"/>
</dbReference>
<organism evidence="5 6">
    <name type="scientific">Pochonia chlamydosporia 170</name>
    <dbReference type="NCBI Taxonomy" id="1380566"/>
    <lineage>
        <taxon>Eukaryota</taxon>
        <taxon>Fungi</taxon>
        <taxon>Dikarya</taxon>
        <taxon>Ascomycota</taxon>
        <taxon>Pezizomycotina</taxon>
        <taxon>Sordariomycetes</taxon>
        <taxon>Hypocreomycetidae</taxon>
        <taxon>Hypocreales</taxon>
        <taxon>Clavicipitaceae</taxon>
        <taxon>Pochonia</taxon>
    </lineage>
</organism>
<dbReference type="PANTHER" id="PTHR23138:SF142">
    <property type="entry name" value="RAN-BINDING PROTEIN 3B-RELATED"/>
    <property type="match status" value="1"/>
</dbReference>
<feature type="compositionally biased region" description="Basic and acidic residues" evidence="3">
    <location>
        <begin position="15"/>
        <end position="35"/>
    </location>
</feature>
<feature type="compositionally biased region" description="Polar residues" evidence="3">
    <location>
        <begin position="149"/>
        <end position="162"/>
    </location>
</feature>
<protein>
    <submittedName>
        <fullName evidence="5">DEAD/DEAH box helicase</fullName>
    </submittedName>
</protein>
<feature type="compositionally biased region" description="Basic and acidic residues" evidence="3">
    <location>
        <begin position="139"/>
        <end position="148"/>
    </location>
</feature>
<keyword evidence="2" id="KW-0539">Nucleus</keyword>
<dbReference type="InterPro" id="IPR000156">
    <property type="entry name" value="Ran_bind_dom"/>
</dbReference>
<dbReference type="SMART" id="SM00160">
    <property type="entry name" value="RanBD"/>
    <property type="match status" value="1"/>
</dbReference>
<feature type="compositionally biased region" description="Basic and acidic residues" evidence="3">
    <location>
        <begin position="312"/>
        <end position="323"/>
    </location>
</feature>
<keyword evidence="5" id="KW-0347">Helicase</keyword>
<dbReference type="InterPro" id="IPR011993">
    <property type="entry name" value="PH-like_dom_sf"/>
</dbReference>
<feature type="region of interest" description="Disordered" evidence="3">
    <location>
        <begin position="1"/>
        <end position="162"/>
    </location>
</feature>
<feature type="compositionally biased region" description="Basic and acidic residues" evidence="3">
    <location>
        <begin position="107"/>
        <end position="126"/>
    </location>
</feature>
<evidence type="ECO:0000313" key="6">
    <source>
        <dbReference type="Proteomes" id="UP000078397"/>
    </source>
</evidence>
<feature type="region of interest" description="Disordered" evidence="3">
    <location>
        <begin position="175"/>
        <end position="327"/>
    </location>
</feature>
<dbReference type="AlphaFoldDB" id="A0A179G1F3"/>
<proteinExistence type="predicted"/>
<dbReference type="Proteomes" id="UP000078397">
    <property type="component" value="Unassembled WGS sequence"/>
</dbReference>
<evidence type="ECO:0000256" key="3">
    <source>
        <dbReference type="SAM" id="MobiDB-lite"/>
    </source>
</evidence>
<comment type="subcellular location">
    <subcellularLocation>
        <location evidence="1">Nucleus</location>
    </subcellularLocation>
</comment>
<evidence type="ECO:0000313" key="5">
    <source>
        <dbReference type="EMBL" id="OAQ71193.2"/>
    </source>
</evidence>
<gene>
    <name evidence="5" type="ORF">VFPPC_03533</name>
</gene>
<feature type="compositionally biased region" description="Low complexity" evidence="3">
    <location>
        <begin position="175"/>
        <end position="194"/>
    </location>
</feature>
<evidence type="ECO:0000256" key="2">
    <source>
        <dbReference type="ARBA" id="ARBA00023242"/>
    </source>
</evidence>
<accession>A0A179G1F3</accession>
<reference evidence="5 6" key="1">
    <citation type="journal article" date="2016" name="PLoS Pathog.">
        <title>Biosynthesis of antibiotic leucinostatins in bio-control fungus Purpureocillium lilacinum and their inhibition on phytophthora revealed by genome mining.</title>
        <authorList>
            <person name="Wang G."/>
            <person name="Liu Z."/>
            <person name="Lin R."/>
            <person name="Li E."/>
            <person name="Mao Z."/>
            <person name="Ling J."/>
            <person name="Yang Y."/>
            <person name="Yin W.B."/>
            <person name="Xie B."/>
        </authorList>
    </citation>
    <scope>NUCLEOTIDE SEQUENCE [LARGE SCALE GENOMIC DNA]</scope>
    <source>
        <strain evidence="5">170</strain>
    </source>
</reference>
<evidence type="ECO:0000259" key="4">
    <source>
        <dbReference type="PROSITE" id="PS50196"/>
    </source>
</evidence>
<dbReference type="PANTHER" id="PTHR23138">
    <property type="entry name" value="RAN BINDING PROTEIN"/>
    <property type="match status" value="1"/>
</dbReference>
<feature type="compositionally biased region" description="Polar residues" evidence="3">
    <location>
        <begin position="195"/>
        <end position="216"/>
    </location>
</feature>
<dbReference type="OrthoDB" id="185618at2759"/>
<keyword evidence="5" id="KW-0067">ATP-binding</keyword>
<feature type="domain" description="RanBD1" evidence="4">
    <location>
        <begin position="316"/>
        <end position="465"/>
    </location>
</feature>
<name>A0A179G1F3_METCM</name>
<feature type="compositionally biased region" description="Polar residues" evidence="3">
    <location>
        <begin position="97"/>
        <end position="106"/>
    </location>
</feature>
<feature type="compositionally biased region" description="Gly residues" evidence="3">
    <location>
        <begin position="241"/>
        <end position="253"/>
    </location>
</feature>